<dbReference type="KEGG" id="lma:LMJF_30_3445"/>
<dbReference type="VEuPathDB" id="TriTrypDB:LMJLV39_300043300"/>
<dbReference type="EMBL" id="FR796426">
    <property type="protein sequence ID" value="CAJ06837.1"/>
    <property type="molecule type" value="Genomic_DNA"/>
</dbReference>
<dbReference type="InParanoid" id="Q4Q6U4"/>
<sequence>MTVAPPHAIRPFLSLSSPAQPQTHTRTGDAISGSFRDAAVSLALMGTYLSLRVRKRPRKDGSDDASSAAGCSASDAASLPASSLSHVLLRLRYRCASPSRIGSEVCRSVAEDEATRRTYGCHAHVYETDTVDGSHGVALAWRVDKFASPLSALSLLSLCRVANSCRKKTLVTTPKGEAVVLAYTASL</sequence>
<dbReference type="GeneID" id="5653895"/>
<evidence type="ECO:0000313" key="2">
    <source>
        <dbReference type="EMBL" id="CAJ06837.1"/>
    </source>
</evidence>
<dbReference type="Proteomes" id="UP000000542">
    <property type="component" value="Chromosome 30"/>
</dbReference>
<evidence type="ECO:0000313" key="3">
    <source>
        <dbReference type="Proteomes" id="UP000000542"/>
    </source>
</evidence>
<accession>Q4Q6U4</accession>
<dbReference type="eggNOG" id="ENOG502SE9B">
    <property type="taxonomic scope" value="Eukaryota"/>
</dbReference>
<dbReference type="OMA" id="RTYGCHA"/>
<dbReference type="HOGENOM" id="CLU_1450278_0_0_1"/>
<reference evidence="2 3" key="2">
    <citation type="journal article" date="2011" name="Genome Res.">
        <title>Chromosome and gene copy number variation allow major structural change between species and strains of Leishmania.</title>
        <authorList>
            <person name="Rogers M.B."/>
            <person name="Hilley J.D."/>
            <person name="Dickens N.J."/>
            <person name="Wilkes J."/>
            <person name="Bates P.A."/>
            <person name="Depledge D.P."/>
            <person name="Harris D."/>
            <person name="Her Y."/>
            <person name="Herzyk P."/>
            <person name="Imamura H."/>
            <person name="Otto T.D."/>
            <person name="Sanders M."/>
            <person name="Seeger K."/>
            <person name="Dujardin J.C."/>
            <person name="Berriman M."/>
            <person name="Smith D.F."/>
            <person name="Hertz-Fowler C."/>
            <person name="Mottram J.C."/>
        </authorList>
    </citation>
    <scope>NUCLEOTIDE SEQUENCE [LARGE SCALE GENOMIC DNA]</scope>
    <source>
        <strain evidence="3">MHOM/IL/81/Friedlin</strain>
    </source>
</reference>
<feature type="compositionally biased region" description="Polar residues" evidence="1">
    <location>
        <begin position="14"/>
        <end position="25"/>
    </location>
</feature>
<evidence type="ECO:0000256" key="1">
    <source>
        <dbReference type="SAM" id="MobiDB-lite"/>
    </source>
</evidence>
<dbReference type="VEuPathDB" id="TriTrypDB:LMJFC_300046600"/>
<dbReference type="AlphaFoldDB" id="Q4Q6U4"/>
<reference evidence="2 3" key="1">
    <citation type="journal article" date="2005" name="Science">
        <title>The genome of the kinetoplastid parasite, Leishmania major.</title>
        <authorList>
            <person name="Ivens A.C."/>
            <person name="Peacock C.S."/>
            <person name="Worthey E.A."/>
            <person name="Murphy L."/>
            <person name="Aggarwal G."/>
            <person name="Berriman M."/>
            <person name="Sisk E."/>
            <person name="Rajandream M.A."/>
            <person name="Adlem E."/>
            <person name="Aert R."/>
            <person name="Anupama A."/>
            <person name="Apostolou Z."/>
            <person name="Attipoe P."/>
            <person name="Bason N."/>
            <person name="Bauser C."/>
            <person name="Beck A."/>
            <person name="Beverley S.M."/>
            <person name="Bianchettin G."/>
            <person name="Borzym K."/>
            <person name="Bothe G."/>
            <person name="Bruschi C.V."/>
            <person name="Collins M."/>
            <person name="Cadag E."/>
            <person name="Ciarloni L."/>
            <person name="Clayton C."/>
            <person name="Coulson R.M."/>
            <person name="Cronin A."/>
            <person name="Cruz A.K."/>
            <person name="Davies R.M."/>
            <person name="De Gaudenzi J."/>
            <person name="Dobson D.E."/>
            <person name="Duesterhoeft A."/>
            <person name="Fazelina G."/>
            <person name="Fosker N."/>
            <person name="Frasch A.C."/>
            <person name="Fraser A."/>
            <person name="Fuchs M."/>
            <person name="Gabel C."/>
            <person name="Goble A."/>
            <person name="Goffeau A."/>
            <person name="Harris D."/>
            <person name="Hertz-Fowler C."/>
            <person name="Hilbert H."/>
            <person name="Horn D."/>
            <person name="Huang Y."/>
            <person name="Klages S."/>
            <person name="Knights A."/>
            <person name="Kube M."/>
            <person name="Larke N."/>
            <person name="Litvin L."/>
            <person name="Lord A."/>
            <person name="Louie T."/>
            <person name="Marra M."/>
            <person name="Masuy D."/>
            <person name="Matthews K."/>
            <person name="Michaeli S."/>
            <person name="Mottram J.C."/>
            <person name="Muller-Auer S."/>
            <person name="Munden H."/>
            <person name="Nelson S."/>
            <person name="Norbertczak H."/>
            <person name="Oliver K."/>
            <person name="O'neil S."/>
            <person name="Pentony M."/>
            <person name="Pohl T.M."/>
            <person name="Price C."/>
            <person name="Purnelle B."/>
            <person name="Quail M.A."/>
            <person name="Rabbinowitsch E."/>
            <person name="Reinhardt R."/>
            <person name="Rieger M."/>
            <person name="Rinta J."/>
            <person name="Robben J."/>
            <person name="Robertson L."/>
            <person name="Ruiz J.C."/>
            <person name="Rutter S."/>
            <person name="Saunders D."/>
            <person name="Schafer M."/>
            <person name="Schein J."/>
            <person name="Schwartz D.C."/>
            <person name="Seeger K."/>
            <person name="Seyler A."/>
            <person name="Sharp S."/>
            <person name="Shin H."/>
            <person name="Sivam D."/>
            <person name="Squares R."/>
            <person name="Squares S."/>
            <person name="Tosato V."/>
            <person name="Vogt C."/>
            <person name="Volckaert G."/>
            <person name="Wambutt R."/>
            <person name="Warren T."/>
            <person name="Wedler H."/>
            <person name="Woodward J."/>
            <person name="Zhou S."/>
            <person name="Zimmermann W."/>
            <person name="Smith D.F."/>
            <person name="Blackwell J.M."/>
            <person name="Stuart K.D."/>
            <person name="Barrell B."/>
            <person name="Myler P.J."/>
        </authorList>
    </citation>
    <scope>NUCLEOTIDE SEQUENCE [LARGE SCALE GENOMIC DNA]</scope>
    <source>
        <strain evidence="3">MHOM/IL/81/Friedlin</strain>
    </source>
</reference>
<name>Q4Q6U4_LEIMA</name>
<dbReference type="VEuPathDB" id="TriTrypDB:LMJSD75_300042500"/>
<keyword evidence="3" id="KW-1185">Reference proteome</keyword>
<protein>
    <submittedName>
        <fullName evidence="2">Uncharacterized protein</fullName>
    </submittedName>
</protein>
<gene>
    <name evidence="2" type="ORF">LMJF_30_3445</name>
</gene>
<proteinExistence type="predicted"/>
<dbReference type="VEuPathDB" id="TriTrypDB:LmjF.30.3445"/>
<feature type="region of interest" description="Disordered" evidence="1">
    <location>
        <begin position="1"/>
        <end position="31"/>
    </location>
</feature>
<organism evidence="2 3">
    <name type="scientific">Leishmania major</name>
    <dbReference type="NCBI Taxonomy" id="5664"/>
    <lineage>
        <taxon>Eukaryota</taxon>
        <taxon>Discoba</taxon>
        <taxon>Euglenozoa</taxon>
        <taxon>Kinetoplastea</taxon>
        <taxon>Metakinetoplastina</taxon>
        <taxon>Trypanosomatida</taxon>
        <taxon>Trypanosomatidae</taxon>
        <taxon>Leishmaniinae</taxon>
        <taxon>Leishmania</taxon>
    </lineage>
</organism>
<dbReference type="RefSeq" id="XP_001684954.1">
    <property type="nucleotide sequence ID" value="XM_001684902.1"/>
</dbReference>